<accession>A0A0N4WXV0</accession>
<keyword evidence="2" id="KW-1185">Reference proteome</keyword>
<protein>
    <submittedName>
        <fullName evidence="3">Helicase ATP-binding domain-containing protein</fullName>
    </submittedName>
</protein>
<gene>
    <name evidence="1" type="ORF">HPLM_LOCUS16655</name>
</gene>
<dbReference type="AlphaFoldDB" id="A0A0N4WXV0"/>
<organism evidence="3">
    <name type="scientific">Haemonchus placei</name>
    <name type="common">Barber's pole worm</name>
    <dbReference type="NCBI Taxonomy" id="6290"/>
    <lineage>
        <taxon>Eukaryota</taxon>
        <taxon>Metazoa</taxon>
        <taxon>Ecdysozoa</taxon>
        <taxon>Nematoda</taxon>
        <taxon>Chromadorea</taxon>
        <taxon>Rhabditida</taxon>
        <taxon>Rhabditina</taxon>
        <taxon>Rhabditomorpha</taxon>
        <taxon>Strongyloidea</taxon>
        <taxon>Trichostrongylidae</taxon>
        <taxon>Haemonchus</taxon>
    </lineage>
</organism>
<reference evidence="1 2" key="2">
    <citation type="submission" date="2018-11" db="EMBL/GenBank/DDBJ databases">
        <authorList>
            <consortium name="Pathogen Informatics"/>
        </authorList>
    </citation>
    <scope>NUCLEOTIDE SEQUENCE [LARGE SCALE GENOMIC DNA]</scope>
    <source>
        <strain evidence="1 2">MHpl1</strain>
    </source>
</reference>
<evidence type="ECO:0000313" key="1">
    <source>
        <dbReference type="EMBL" id="VDO61030.1"/>
    </source>
</evidence>
<evidence type="ECO:0000313" key="2">
    <source>
        <dbReference type="Proteomes" id="UP000268014"/>
    </source>
</evidence>
<dbReference type="EMBL" id="UZAF01019522">
    <property type="protein sequence ID" value="VDO61030.1"/>
    <property type="molecule type" value="Genomic_DNA"/>
</dbReference>
<sequence>MKVRMAFGDGRRRAVVGTTGVNPLNGKAGSRIESIVIIIDEWTELKHHYGEGDEGRDVGELFFVFKRLDDCNMQGDE</sequence>
<evidence type="ECO:0000313" key="3">
    <source>
        <dbReference type="WBParaSite" id="HPLM_0001666301-mRNA-1"/>
    </source>
</evidence>
<proteinExistence type="predicted"/>
<dbReference type="WBParaSite" id="HPLM_0001666301-mRNA-1">
    <property type="protein sequence ID" value="HPLM_0001666301-mRNA-1"/>
    <property type="gene ID" value="HPLM_0001666301"/>
</dbReference>
<reference evidence="3" key="1">
    <citation type="submission" date="2017-02" db="UniProtKB">
        <authorList>
            <consortium name="WormBaseParasite"/>
        </authorList>
    </citation>
    <scope>IDENTIFICATION</scope>
</reference>
<name>A0A0N4WXV0_HAEPC</name>
<dbReference type="Proteomes" id="UP000268014">
    <property type="component" value="Unassembled WGS sequence"/>
</dbReference>